<dbReference type="EMBL" id="CP037423">
    <property type="protein sequence ID" value="QDV43939.1"/>
    <property type="molecule type" value="Genomic_DNA"/>
</dbReference>
<evidence type="ECO:0000313" key="2">
    <source>
        <dbReference type="EMBL" id="QDV43939.1"/>
    </source>
</evidence>
<evidence type="ECO:0008006" key="4">
    <source>
        <dbReference type="Google" id="ProtNLM"/>
    </source>
</evidence>
<organism evidence="2 3">
    <name type="scientific">Stieleria neptunia</name>
    <dbReference type="NCBI Taxonomy" id="2527979"/>
    <lineage>
        <taxon>Bacteria</taxon>
        <taxon>Pseudomonadati</taxon>
        <taxon>Planctomycetota</taxon>
        <taxon>Planctomycetia</taxon>
        <taxon>Pirellulales</taxon>
        <taxon>Pirellulaceae</taxon>
        <taxon>Stieleria</taxon>
    </lineage>
</organism>
<dbReference type="SUPFAM" id="SSF56281">
    <property type="entry name" value="Metallo-hydrolase/oxidoreductase"/>
    <property type="match status" value="1"/>
</dbReference>
<gene>
    <name evidence="2" type="ORF">Enr13x_37990</name>
</gene>
<dbReference type="Gene3D" id="3.60.15.10">
    <property type="entry name" value="Ribonuclease Z/Hydroxyacylglutathione hydrolase-like"/>
    <property type="match status" value="1"/>
</dbReference>
<dbReference type="Proteomes" id="UP000319004">
    <property type="component" value="Chromosome"/>
</dbReference>
<dbReference type="OrthoDB" id="9761531at2"/>
<feature type="region of interest" description="Disordered" evidence="1">
    <location>
        <begin position="296"/>
        <end position="316"/>
    </location>
</feature>
<feature type="compositionally biased region" description="Basic and acidic residues" evidence="1">
    <location>
        <begin position="354"/>
        <end position="367"/>
    </location>
</feature>
<sequence>MSFKLPEHGFVFWPIGTGDSTTICIDKDTVIQVDIHNLEIANDDDDPRTPIVDRLVDLLPKKNGKPYLALFVLTHPDKDHCLGFKDLMKKVTIGEVWFSPRVFRENNSDLCDDATEFRKEAKRRVKKVIDSTGSVSVGDRVRIIGYSDLLEEDDYKSFPDEKLNRPGDVVTEVDGKCRKDKFSAFIHAPFKDDSNSRERNETSIAFQAELVSGSHTGQALLLGDLSYPSVRRVFDESDRHKNSNRLHWDVFLCPHHCSKSVMYWKDEGEEEAKLKQDILDDIEKAGESVGYIIASSSEIPSSNKSGDNPPHAKAKRRYEEIAPSGFLCTGEHVDKDNPEPIVFELTDSGFAYSEPKKEESKKSKKSDQSALSKAVIAGRGRPTPPTERVGFGSK</sequence>
<dbReference type="RefSeq" id="WP_145388356.1">
    <property type="nucleotide sequence ID" value="NZ_CP037423.1"/>
</dbReference>
<dbReference type="AlphaFoldDB" id="A0A518HSV3"/>
<dbReference type="InterPro" id="IPR036866">
    <property type="entry name" value="RibonucZ/Hydroxyglut_hydro"/>
</dbReference>
<keyword evidence="3" id="KW-1185">Reference proteome</keyword>
<feature type="compositionally biased region" description="Polar residues" evidence="1">
    <location>
        <begin position="296"/>
        <end position="306"/>
    </location>
</feature>
<reference evidence="2 3" key="1">
    <citation type="submission" date="2019-03" db="EMBL/GenBank/DDBJ databases">
        <title>Deep-cultivation of Planctomycetes and their phenomic and genomic characterization uncovers novel biology.</title>
        <authorList>
            <person name="Wiegand S."/>
            <person name="Jogler M."/>
            <person name="Boedeker C."/>
            <person name="Pinto D."/>
            <person name="Vollmers J."/>
            <person name="Rivas-Marin E."/>
            <person name="Kohn T."/>
            <person name="Peeters S.H."/>
            <person name="Heuer A."/>
            <person name="Rast P."/>
            <person name="Oberbeckmann S."/>
            <person name="Bunk B."/>
            <person name="Jeske O."/>
            <person name="Meyerdierks A."/>
            <person name="Storesund J.E."/>
            <person name="Kallscheuer N."/>
            <person name="Luecker S."/>
            <person name="Lage O.M."/>
            <person name="Pohl T."/>
            <person name="Merkel B.J."/>
            <person name="Hornburger P."/>
            <person name="Mueller R.-W."/>
            <person name="Bruemmer F."/>
            <person name="Labrenz M."/>
            <person name="Spormann A.M."/>
            <person name="Op den Camp H."/>
            <person name="Overmann J."/>
            <person name="Amann R."/>
            <person name="Jetten M.S.M."/>
            <person name="Mascher T."/>
            <person name="Medema M.H."/>
            <person name="Devos D.P."/>
            <person name="Kaster A.-K."/>
            <person name="Ovreas L."/>
            <person name="Rohde M."/>
            <person name="Galperin M.Y."/>
            <person name="Jogler C."/>
        </authorList>
    </citation>
    <scope>NUCLEOTIDE SEQUENCE [LARGE SCALE GENOMIC DNA]</scope>
    <source>
        <strain evidence="2 3">Enr13</strain>
    </source>
</reference>
<name>A0A518HSV3_9BACT</name>
<proteinExistence type="predicted"/>
<protein>
    <recommendedName>
        <fullName evidence="4">Metallohydrolase</fullName>
    </recommendedName>
</protein>
<evidence type="ECO:0000256" key="1">
    <source>
        <dbReference type="SAM" id="MobiDB-lite"/>
    </source>
</evidence>
<accession>A0A518HSV3</accession>
<dbReference type="KEGG" id="snep:Enr13x_37990"/>
<evidence type="ECO:0000313" key="3">
    <source>
        <dbReference type="Proteomes" id="UP000319004"/>
    </source>
</evidence>
<feature type="region of interest" description="Disordered" evidence="1">
    <location>
        <begin position="346"/>
        <end position="394"/>
    </location>
</feature>